<reference evidence="10" key="1">
    <citation type="submission" date="2021-08" db="EMBL/GenBank/DDBJ databases">
        <title>WGS assembly of Ceratopteris richardii.</title>
        <authorList>
            <person name="Marchant D.B."/>
            <person name="Chen G."/>
            <person name="Jenkins J."/>
            <person name="Shu S."/>
            <person name="Leebens-Mack J."/>
            <person name="Grimwood J."/>
            <person name="Schmutz J."/>
            <person name="Soltis P."/>
            <person name="Soltis D."/>
            <person name="Chen Z.-H."/>
        </authorList>
    </citation>
    <scope>NUCLEOTIDE SEQUENCE</scope>
    <source>
        <strain evidence="10">Whitten #5841</strain>
        <tissue evidence="10">Leaf</tissue>
    </source>
</reference>
<evidence type="ECO:0000256" key="4">
    <source>
        <dbReference type="ARBA" id="ARBA00022677"/>
    </source>
</evidence>
<dbReference type="PANTHER" id="PTHR33203">
    <property type="entry name" value="OLEOSIN"/>
    <property type="match status" value="1"/>
</dbReference>
<evidence type="ECO:0000256" key="3">
    <source>
        <dbReference type="ARBA" id="ARBA00010858"/>
    </source>
</evidence>
<organism evidence="10 11">
    <name type="scientific">Ceratopteris richardii</name>
    <name type="common">Triangle waterfern</name>
    <dbReference type="NCBI Taxonomy" id="49495"/>
    <lineage>
        <taxon>Eukaryota</taxon>
        <taxon>Viridiplantae</taxon>
        <taxon>Streptophyta</taxon>
        <taxon>Embryophyta</taxon>
        <taxon>Tracheophyta</taxon>
        <taxon>Polypodiopsida</taxon>
        <taxon>Polypodiidae</taxon>
        <taxon>Polypodiales</taxon>
        <taxon>Pteridineae</taxon>
        <taxon>Pteridaceae</taxon>
        <taxon>Parkerioideae</taxon>
        <taxon>Ceratopteris</taxon>
    </lineage>
</organism>
<evidence type="ECO:0000256" key="9">
    <source>
        <dbReference type="SAM" id="Phobius"/>
    </source>
</evidence>
<dbReference type="InterPro" id="IPR000136">
    <property type="entry name" value="Oleosin"/>
</dbReference>
<sequence length="181" mass="18819">METKPEAREAKETKESTIMGKVASFATISAILTSFIALAILAVAAVVITAAVSAPLLLFLSPILLPLGTFVIIVTAGVLGVGGATLGTLIVISWLQGYRKGRPVVGAEKVEAVKRTLVGTVGAAKERAAETVQVAREKVPEAKEKLVETKEKAKEEAPSQERQGAPAPPAQESPRGGRGRA</sequence>
<dbReference type="PANTHER" id="PTHR33203:SF24">
    <property type="entry name" value="OLEOSIN"/>
    <property type="match status" value="1"/>
</dbReference>
<accession>A0A8T2S708</accession>
<gene>
    <name evidence="10" type="ORF">KP509_22G030700</name>
</gene>
<name>A0A8T2S708_CERRI</name>
<dbReference type="EMBL" id="CM035427">
    <property type="protein sequence ID" value="KAH7306794.1"/>
    <property type="molecule type" value="Genomic_DNA"/>
</dbReference>
<feature type="transmembrane region" description="Helical" evidence="9">
    <location>
        <begin position="63"/>
        <end position="92"/>
    </location>
</feature>
<evidence type="ECO:0000256" key="2">
    <source>
        <dbReference type="ARBA" id="ARBA00004502"/>
    </source>
</evidence>
<evidence type="ECO:0000313" key="11">
    <source>
        <dbReference type="Proteomes" id="UP000825935"/>
    </source>
</evidence>
<evidence type="ECO:0000313" key="10">
    <source>
        <dbReference type="EMBL" id="KAH7306794.1"/>
    </source>
</evidence>
<comment type="subcellular location">
    <subcellularLocation>
        <location evidence="2">Lipid droplet</location>
    </subcellularLocation>
    <subcellularLocation>
        <location evidence="1">Membrane</location>
        <topology evidence="1">Multi-pass membrane protein</topology>
    </subcellularLocation>
</comment>
<dbReference type="Pfam" id="PF01277">
    <property type="entry name" value="Oleosin"/>
    <property type="match status" value="1"/>
</dbReference>
<dbReference type="GO" id="GO:0016020">
    <property type="term" value="C:membrane"/>
    <property type="evidence" value="ECO:0007669"/>
    <property type="project" value="UniProtKB-SubCell"/>
</dbReference>
<feature type="compositionally biased region" description="Basic and acidic residues" evidence="8">
    <location>
        <begin position="143"/>
        <end position="159"/>
    </location>
</feature>
<evidence type="ECO:0000256" key="5">
    <source>
        <dbReference type="ARBA" id="ARBA00022692"/>
    </source>
</evidence>
<comment type="similarity">
    <text evidence="3">Belongs to the oleosin family.</text>
</comment>
<keyword evidence="6 9" id="KW-1133">Transmembrane helix</keyword>
<feature type="transmembrane region" description="Helical" evidence="9">
    <location>
        <begin position="21"/>
        <end position="51"/>
    </location>
</feature>
<proteinExistence type="inferred from homology"/>
<evidence type="ECO:0000256" key="1">
    <source>
        <dbReference type="ARBA" id="ARBA00004141"/>
    </source>
</evidence>
<dbReference type="GO" id="GO:0019915">
    <property type="term" value="P:lipid storage"/>
    <property type="evidence" value="ECO:0007669"/>
    <property type="project" value="TreeGrafter"/>
</dbReference>
<dbReference type="AlphaFoldDB" id="A0A8T2S708"/>
<dbReference type="Proteomes" id="UP000825935">
    <property type="component" value="Chromosome 22"/>
</dbReference>
<keyword evidence="5 9" id="KW-0812">Transmembrane</keyword>
<evidence type="ECO:0000256" key="8">
    <source>
        <dbReference type="SAM" id="MobiDB-lite"/>
    </source>
</evidence>
<protein>
    <recommendedName>
        <fullName evidence="12">Oleosin</fullName>
    </recommendedName>
</protein>
<feature type="region of interest" description="Disordered" evidence="8">
    <location>
        <begin position="143"/>
        <end position="181"/>
    </location>
</feature>
<evidence type="ECO:0000256" key="6">
    <source>
        <dbReference type="ARBA" id="ARBA00022989"/>
    </source>
</evidence>
<keyword evidence="7 9" id="KW-0472">Membrane</keyword>
<comment type="caution">
    <text evidence="10">The sequence shown here is derived from an EMBL/GenBank/DDBJ whole genome shotgun (WGS) entry which is preliminary data.</text>
</comment>
<evidence type="ECO:0000256" key="7">
    <source>
        <dbReference type="ARBA" id="ARBA00023136"/>
    </source>
</evidence>
<keyword evidence="4" id="KW-0551">Lipid droplet</keyword>
<dbReference type="GO" id="GO:0012511">
    <property type="term" value="C:monolayer-surrounded lipid storage body"/>
    <property type="evidence" value="ECO:0007669"/>
    <property type="project" value="InterPro"/>
</dbReference>
<evidence type="ECO:0008006" key="12">
    <source>
        <dbReference type="Google" id="ProtNLM"/>
    </source>
</evidence>
<keyword evidence="11" id="KW-1185">Reference proteome</keyword>